<protein>
    <submittedName>
        <fullName evidence="2">Uncharacterized protein</fullName>
    </submittedName>
</protein>
<feature type="compositionally biased region" description="Polar residues" evidence="1">
    <location>
        <begin position="51"/>
        <end position="62"/>
    </location>
</feature>
<dbReference type="Proteomes" id="UP000290560">
    <property type="component" value="Unassembled WGS sequence"/>
</dbReference>
<proteinExistence type="predicted"/>
<evidence type="ECO:0000256" key="1">
    <source>
        <dbReference type="SAM" id="MobiDB-lite"/>
    </source>
</evidence>
<feature type="compositionally biased region" description="Basic and acidic residues" evidence="1">
    <location>
        <begin position="120"/>
        <end position="131"/>
    </location>
</feature>
<name>A0A444EM86_ENSVE</name>
<feature type="compositionally biased region" description="Basic and acidic residues" evidence="1">
    <location>
        <begin position="18"/>
        <end position="31"/>
    </location>
</feature>
<feature type="region of interest" description="Disordered" evidence="1">
    <location>
        <begin position="82"/>
        <end position="131"/>
    </location>
</feature>
<gene>
    <name evidence="2" type="ORF">BHM03_00004191</name>
</gene>
<dbReference type="EMBL" id="KV875505">
    <property type="protein sequence ID" value="RZR71218.1"/>
    <property type="molecule type" value="Genomic_DNA"/>
</dbReference>
<accession>A0A444EM86</accession>
<organism evidence="2">
    <name type="scientific">Ensete ventricosum</name>
    <name type="common">Abyssinian banana</name>
    <name type="synonym">Musa ensete</name>
    <dbReference type="NCBI Taxonomy" id="4639"/>
    <lineage>
        <taxon>Eukaryota</taxon>
        <taxon>Viridiplantae</taxon>
        <taxon>Streptophyta</taxon>
        <taxon>Embryophyta</taxon>
        <taxon>Tracheophyta</taxon>
        <taxon>Spermatophyta</taxon>
        <taxon>Magnoliopsida</taxon>
        <taxon>Liliopsida</taxon>
        <taxon>Zingiberales</taxon>
        <taxon>Musaceae</taxon>
        <taxon>Ensete</taxon>
    </lineage>
</organism>
<feature type="region of interest" description="Disordered" evidence="1">
    <location>
        <begin position="18"/>
        <end position="69"/>
    </location>
</feature>
<evidence type="ECO:0000313" key="2">
    <source>
        <dbReference type="EMBL" id="RZR71218.1"/>
    </source>
</evidence>
<reference evidence="2" key="1">
    <citation type="journal article" date="2018" name="Data Brief">
        <title>Genome sequence data from 17 accessions of Ensete ventricosum, a staple food crop for millions in Ethiopia.</title>
        <authorList>
            <person name="Yemataw Z."/>
            <person name="Muzemil S."/>
            <person name="Ambachew D."/>
            <person name="Tripathi L."/>
            <person name="Tesfaye K."/>
            <person name="Chala A."/>
            <person name="Farbos A."/>
            <person name="O'Neill P."/>
            <person name="Moore K."/>
            <person name="Grant M."/>
            <person name="Studholme D.J."/>
        </authorList>
    </citation>
    <scope>NUCLEOTIDE SEQUENCE [LARGE SCALE GENOMIC DNA]</scope>
    <source>
        <tissue evidence="2">Leaf</tissue>
    </source>
</reference>
<dbReference type="AlphaFoldDB" id="A0A444EM86"/>
<feature type="compositionally biased region" description="Basic and acidic residues" evidence="1">
    <location>
        <begin position="82"/>
        <end position="92"/>
    </location>
</feature>
<sequence>MVRVTGELDCFSAHIRLREPDKSEDKIETAKRTQWFESGGRKGRGSDDKSSGAQLPKNQSCDGTVEAGLPWSIDPLLSWRESIDRKRGREGSMQRQTPSTKTRRKGRGQGTLQDQCRWASHRDSRKRGTSD</sequence>